<accession>A0A644YMB9</accession>
<proteinExistence type="predicted"/>
<gene>
    <name evidence="2" type="ORF">SDC9_73764</name>
</gene>
<organism evidence="2">
    <name type="scientific">bioreactor metagenome</name>
    <dbReference type="NCBI Taxonomy" id="1076179"/>
    <lineage>
        <taxon>unclassified sequences</taxon>
        <taxon>metagenomes</taxon>
        <taxon>ecological metagenomes</taxon>
    </lineage>
</organism>
<evidence type="ECO:0008006" key="3">
    <source>
        <dbReference type="Google" id="ProtNLM"/>
    </source>
</evidence>
<evidence type="ECO:0000313" key="2">
    <source>
        <dbReference type="EMBL" id="MPM27254.1"/>
    </source>
</evidence>
<dbReference type="PANTHER" id="PTHR21525:SF9">
    <property type="entry name" value="CHANNEL_COLICIN DOMAIN-CONTAINING PROTEIN"/>
    <property type="match status" value="1"/>
</dbReference>
<protein>
    <recommendedName>
        <fullName evidence="3">Glycine zipper domain-containing protein</fullName>
    </recommendedName>
</protein>
<dbReference type="EMBL" id="VSSQ01004944">
    <property type="protein sequence ID" value="MPM27254.1"/>
    <property type="molecule type" value="Genomic_DNA"/>
</dbReference>
<sequence length="559" mass="60984">MSKEATGENGSILGSNEYWSRVNRDTFWGKLMRQSAETNYYETLRETGSRAGDMVEEIYNDLQEHRTQICSIESSRRNTLAKQVRGLYDVCRMSGSSCSHSGECIAMLNLSGFFSNPFSDDRAIQNAIRKIKNNSDFFTSECVDLIQKAADWSISFAAGSSEKKRAFLEEIAQGKGKDFLQEVLDSYKSSSGNADMRGKCGYPINSSEYLDRMERVVFRQDVPTMCSARWGSPDYDGLLRDALESIAHQLERDLERNERENNYITDETEKNLKTAISELERCGISTGSANSKIEKLAWFVGGDPTKIRQLQSKLNALHLSNQLLEDGVYGRRTDSARFNFMEELIHGTVPSLTWVDPLQSNWTGIAAATKTTKGGRQFSKLVSADSSLPLFSADLHPYQGNPNYYHINVRASAEASAWQKSLTSQVDHMEISKEAYDILKDFQYSAKVVKIAGRIFLVAGAALDALELANTIDDDLHDADGKIGKSTYTSAVSIGGSWAGGALGAKGGALAGAAIGIAILPGIGTAIGGISGGLILGLAGSYAGSSLGKWVIDITEIGE</sequence>
<name>A0A644YMB9_9ZZZZ</name>
<dbReference type="AlphaFoldDB" id="A0A644YMB9"/>
<feature type="coiled-coil region" evidence="1">
    <location>
        <begin position="240"/>
        <end position="267"/>
    </location>
</feature>
<evidence type="ECO:0000256" key="1">
    <source>
        <dbReference type="SAM" id="Coils"/>
    </source>
</evidence>
<dbReference type="PANTHER" id="PTHR21525">
    <property type="entry name" value="MOTILE SPERM PROTEIN"/>
    <property type="match status" value="1"/>
</dbReference>
<comment type="caution">
    <text evidence="2">The sequence shown here is derived from an EMBL/GenBank/DDBJ whole genome shotgun (WGS) entry which is preliminary data.</text>
</comment>
<keyword evidence="1" id="KW-0175">Coiled coil</keyword>
<reference evidence="2" key="1">
    <citation type="submission" date="2019-08" db="EMBL/GenBank/DDBJ databases">
        <authorList>
            <person name="Kucharzyk K."/>
            <person name="Murdoch R.W."/>
            <person name="Higgins S."/>
            <person name="Loffler F."/>
        </authorList>
    </citation>
    <scope>NUCLEOTIDE SEQUENCE</scope>
</reference>